<reference evidence="1 2" key="1">
    <citation type="submission" date="2020-08" db="EMBL/GenBank/DDBJ databases">
        <title>Genomic Encyclopedia of Type Strains, Phase III (KMG-III): the genomes of soil and plant-associated and newly described type strains.</title>
        <authorList>
            <person name="Whitman W."/>
        </authorList>
    </citation>
    <scope>NUCLEOTIDE SEQUENCE [LARGE SCALE GENOMIC DNA]</scope>
    <source>
        <strain evidence="1 2">CECT 8840</strain>
    </source>
</reference>
<dbReference type="SUPFAM" id="SSF50494">
    <property type="entry name" value="Trypsin-like serine proteases"/>
    <property type="match status" value="1"/>
</dbReference>
<name>A0A7W7QNU0_9ACTN</name>
<dbReference type="GO" id="GO:0008233">
    <property type="term" value="F:peptidase activity"/>
    <property type="evidence" value="ECO:0007669"/>
    <property type="project" value="UniProtKB-KW"/>
</dbReference>
<keyword evidence="2" id="KW-1185">Reference proteome</keyword>
<dbReference type="Pfam" id="PF13365">
    <property type="entry name" value="Trypsin_2"/>
    <property type="match status" value="1"/>
</dbReference>
<gene>
    <name evidence="1" type="ORF">FHS44_004110</name>
</gene>
<dbReference type="EMBL" id="JACHJP010000004">
    <property type="protein sequence ID" value="MBB4917002.1"/>
    <property type="molecule type" value="Genomic_DNA"/>
</dbReference>
<dbReference type="Gene3D" id="2.40.10.10">
    <property type="entry name" value="Trypsin-like serine proteases"/>
    <property type="match status" value="2"/>
</dbReference>
<dbReference type="AlphaFoldDB" id="A0A7W7QNU0"/>
<dbReference type="Proteomes" id="UP000552644">
    <property type="component" value="Unassembled WGS sequence"/>
</dbReference>
<accession>A0A7W7QNU0</accession>
<dbReference type="GO" id="GO:0006508">
    <property type="term" value="P:proteolysis"/>
    <property type="evidence" value="ECO:0007669"/>
    <property type="project" value="UniProtKB-KW"/>
</dbReference>
<keyword evidence="1" id="KW-0378">Hydrolase</keyword>
<dbReference type="InterPro" id="IPR009003">
    <property type="entry name" value="Peptidase_S1_PA"/>
</dbReference>
<keyword evidence="1" id="KW-0645">Protease</keyword>
<protein>
    <submittedName>
        <fullName evidence="1">S1-C subfamily serine protease</fullName>
    </submittedName>
</protein>
<sequence length="455" mass="49985">MRIRQAGGEVLGAGVLLDQRTVLTCAHVIPDRAEEVVAEFVGRPGARAVPATVVSWVPADDDQRGDLALLDLASPAPPGRRPVLRRPNLWGREVYTRGFPSLLDDGLWVRARLGGRAGPGGEWVQMDAEPYREIHPGFSGAPVVDGRSGDVLGIVVSEFPGLAGLAWMIPVETIVRHLPALAGMVADNPSLTDQIREFFGPGRSGGALVVVTGDAPVSGSLTQPAQNEEDVSGKSVAEVSRRVNRVLERHPERQMFVFDAVDEAADPENLAREVIRPLTEAGHQVITGLRQESTRLRGILSVPSVSRRLEVLDVRITEARTAARSARAEHRRVARLVTPVPDWPDDGPALQLRANGLRKNPTLSDLEECEQQTRELLRKSTETHRELKRIYDEYKSLKSLLRAYHLGSGVERSERDRILAERYSRAHNLLFTVPCDLAAASEAVDHYIRALRESP</sequence>
<organism evidence="1 2">
    <name type="scientific">Streptosporangium saharense</name>
    <dbReference type="NCBI Taxonomy" id="1706840"/>
    <lineage>
        <taxon>Bacteria</taxon>
        <taxon>Bacillati</taxon>
        <taxon>Actinomycetota</taxon>
        <taxon>Actinomycetes</taxon>
        <taxon>Streptosporangiales</taxon>
        <taxon>Streptosporangiaceae</taxon>
        <taxon>Streptosporangium</taxon>
    </lineage>
</organism>
<dbReference type="PANTHER" id="PTHR43019">
    <property type="entry name" value="SERINE ENDOPROTEASE DEGS"/>
    <property type="match status" value="1"/>
</dbReference>
<evidence type="ECO:0000313" key="2">
    <source>
        <dbReference type="Proteomes" id="UP000552644"/>
    </source>
</evidence>
<evidence type="ECO:0000313" key="1">
    <source>
        <dbReference type="EMBL" id="MBB4917002.1"/>
    </source>
</evidence>
<comment type="caution">
    <text evidence="1">The sequence shown here is derived from an EMBL/GenBank/DDBJ whole genome shotgun (WGS) entry which is preliminary data.</text>
</comment>
<dbReference type="InterPro" id="IPR043504">
    <property type="entry name" value="Peptidase_S1_PA_chymotrypsin"/>
</dbReference>
<dbReference type="PANTHER" id="PTHR43019:SF23">
    <property type="entry name" value="PROTEASE DO-LIKE 5, CHLOROPLASTIC"/>
    <property type="match status" value="1"/>
</dbReference>
<proteinExistence type="predicted"/>